<dbReference type="PANTHER" id="PTHR21540">
    <property type="entry name" value="RING FINGER AND SWIM DOMAIN-CONTAINING PROTEIN 2"/>
    <property type="match status" value="1"/>
</dbReference>
<evidence type="ECO:0000259" key="3">
    <source>
        <dbReference type="PROSITE" id="PS50089"/>
    </source>
</evidence>
<gene>
    <name evidence="5" type="ORF">ASPZODRAFT_71075</name>
</gene>
<dbReference type="InterPro" id="IPR039903">
    <property type="entry name" value="Zswim2"/>
</dbReference>
<keyword evidence="1" id="KW-0862">Zinc</keyword>
<dbReference type="PANTHER" id="PTHR21540:SF0">
    <property type="entry name" value="PHD FAMILY PROTEIN"/>
    <property type="match status" value="1"/>
</dbReference>
<evidence type="ECO:0000256" key="1">
    <source>
        <dbReference type="PROSITE-ProRule" id="PRU00175"/>
    </source>
</evidence>
<dbReference type="AlphaFoldDB" id="A0A1L9SC91"/>
<evidence type="ECO:0000313" key="6">
    <source>
        <dbReference type="Proteomes" id="UP000184188"/>
    </source>
</evidence>
<dbReference type="InterPro" id="IPR013083">
    <property type="entry name" value="Znf_RING/FYVE/PHD"/>
</dbReference>
<feature type="domain" description="RING-type" evidence="3">
    <location>
        <begin position="184"/>
        <end position="232"/>
    </location>
</feature>
<proteinExistence type="predicted"/>
<dbReference type="STRING" id="1073090.A0A1L9SC91"/>
<dbReference type="EMBL" id="KV878347">
    <property type="protein sequence ID" value="OJJ44791.1"/>
    <property type="molecule type" value="Genomic_DNA"/>
</dbReference>
<dbReference type="PROSITE" id="PS50089">
    <property type="entry name" value="ZF_RING_2"/>
    <property type="match status" value="1"/>
</dbReference>
<protein>
    <recommendedName>
        <fullName evidence="7">Anaphase-promoting complex subunit 11</fullName>
    </recommendedName>
</protein>
<evidence type="ECO:0000259" key="4">
    <source>
        <dbReference type="PROSITE" id="PS50966"/>
    </source>
</evidence>
<dbReference type="PROSITE" id="PS50966">
    <property type="entry name" value="ZF_SWIM"/>
    <property type="match status" value="1"/>
</dbReference>
<dbReference type="InterPro" id="IPR001841">
    <property type="entry name" value="Znf_RING"/>
</dbReference>
<dbReference type="OrthoDB" id="2122982at2759"/>
<keyword evidence="6" id="KW-1185">Reference proteome</keyword>
<dbReference type="GO" id="GO:0008270">
    <property type="term" value="F:zinc ion binding"/>
    <property type="evidence" value="ECO:0007669"/>
    <property type="project" value="UniProtKB-KW"/>
</dbReference>
<feature type="domain" description="SWIM-type" evidence="4">
    <location>
        <begin position="104"/>
        <end position="136"/>
    </location>
</feature>
<dbReference type="VEuPathDB" id="FungiDB:ASPZODRAFT_71075"/>
<dbReference type="RefSeq" id="XP_022579301.1">
    <property type="nucleotide sequence ID" value="XM_022729719.1"/>
</dbReference>
<feature type="region of interest" description="Disordered" evidence="2">
    <location>
        <begin position="1"/>
        <end position="58"/>
    </location>
</feature>
<evidence type="ECO:0000256" key="2">
    <source>
        <dbReference type="SAM" id="MobiDB-lite"/>
    </source>
</evidence>
<sequence length="293" mass="32916">MDDALTAPTRKSRSRVSAPCSTVEVIDPTGDDPTPTPKKQKKTTQKAQPETRARRWRPHAPASILHRIARARTQRMVVANHIVTGTGEDLSIKCDIVGSTGNLYETCIGKVPTCNCPDSLKGNQCKHIFYVLVNALKAPPQLQYQLAYLSSELREMYDNSPLSRKKNRSAEEGDGTRRPIEGECPVCFMQFDPSSEAIVWCRAVCGNNIHKTCFEQWAQTDSSHGVRCVICRSPWQGEEFSADMEALIKNGSVNEEGYMNIGRELGLSSERDSSGYYRPGRRQRSHYYGWARR</sequence>
<evidence type="ECO:0008006" key="7">
    <source>
        <dbReference type="Google" id="ProtNLM"/>
    </source>
</evidence>
<dbReference type="SUPFAM" id="SSF57850">
    <property type="entry name" value="RING/U-box"/>
    <property type="match status" value="1"/>
</dbReference>
<dbReference type="Pfam" id="PF13639">
    <property type="entry name" value="zf-RING_2"/>
    <property type="match status" value="1"/>
</dbReference>
<dbReference type="Proteomes" id="UP000184188">
    <property type="component" value="Unassembled WGS sequence"/>
</dbReference>
<name>A0A1L9SC91_9EURO</name>
<dbReference type="Gene3D" id="3.30.40.10">
    <property type="entry name" value="Zinc/RING finger domain, C3HC4 (zinc finger)"/>
    <property type="match status" value="1"/>
</dbReference>
<accession>A0A1L9SC91</accession>
<organism evidence="5 6">
    <name type="scientific">Penicilliopsis zonata CBS 506.65</name>
    <dbReference type="NCBI Taxonomy" id="1073090"/>
    <lineage>
        <taxon>Eukaryota</taxon>
        <taxon>Fungi</taxon>
        <taxon>Dikarya</taxon>
        <taxon>Ascomycota</taxon>
        <taxon>Pezizomycotina</taxon>
        <taxon>Eurotiomycetes</taxon>
        <taxon>Eurotiomycetidae</taxon>
        <taxon>Eurotiales</taxon>
        <taxon>Aspergillaceae</taxon>
        <taxon>Penicilliopsis</taxon>
    </lineage>
</organism>
<keyword evidence="1" id="KW-0479">Metal-binding</keyword>
<evidence type="ECO:0000313" key="5">
    <source>
        <dbReference type="EMBL" id="OJJ44791.1"/>
    </source>
</evidence>
<keyword evidence="1" id="KW-0863">Zinc-finger</keyword>
<reference evidence="6" key="1">
    <citation type="journal article" date="2017" name="Genome Biol.">
        <title>Comparative genomics reveals high biological diversity and specific adaptations in the industrially and medically important fungal genus Aspergillus.</title>
        <authorList>
            <person name="de Vries R.P."/>
            <person name="Riley R."/>
            <person name="Wiebenga A."/>
            <person name="Aguilar-Osorio G."/>
            <person name="Amillis S."/>
            <person name="Uchima C.A."/>
            <person name="Anderluh G."/>
            <person name="Asadollahi M."/>
            <person name="Askin M."/>
            <person name="Barry K."/>
            <person name="Battaglia E."/>
            <person name="Bayram O."/>
            <person name="Benocci T."/>
            <person name="Braus-Stromeyer S.A."/>
            <person name="Caldana C."/>
            <person name="Canovas D."/>
            <person name="Cerqueira G.C."/>
            <person name="Chen F."/>
            <person name="Chen W."/>
            <person name="Choi C."/>
            <person name="Clum A."/>
            <person name="Dos Santos R.A."/>
            <person name="Damasio A.R."/>
            <person name="Diallinas G."/>
            <person name="Emri T."/>
            <person name="Fekete E."/>
            <person name="Flipphi M."/>
            <person name="Freyberg S."/>
            <person name="Gallo A."/>
            <person name="Gournas C."/>
            <person name="Habgood R."/>
            <person name="Hainaut M."/>
            <person name="Harispe M.L."/>
            <person name="Henrissat B."/>
            <person name="Hilden K.S."/>
            <person name="Hope R."/>
            <person name="Hossain A."/>
            <person name="Karabika E."/>
            <person name="Karaffa L."/>
            <person name="Karanyi Z."/>
            <person name="Krasevec N."/>
            <person name="Kuo A."/>
            <person name="Kusch H."/>
            <person name="LaButti K."/>
            <person name="Lagendijk E.L."/>
            <person name="Lapidus A."/>
            <person name="Levasseur A."/>
            <person name="Lindquist E."/>
            <person name="Lipzen A."/>
            <person name="Logrieco A.F."/>
            <person name="MacCabe A."/>
            <person name="Maekelae M.R."/>
            <person name="Malavazi I."/>
            <person name="Melin P."/>
            <person name="Meyer V."/>
            <person name="Mielnichuk N."/>
            <person name="Miskei M."/>
            <person name="Molnar A.P."/>
            <person name="Mule G."/>
            <person name="Ngan C.Y."/>
            <person name="Orejas M."/>
            <person name="Orosz E."/>
            <person name="Ouedraogo J.P."/>
            <person name="Overkamp K.M."/>
            <person name="Park H.-S."/>
            <person name="Perrone G."/>
            <person name="Piumi F."/>
            <person name="Punt P.J."/>
            <person name="Ram A.F."/>
            <person name="Ramon A."/>
            <person name="Rauscher S."/>
            <person name="Record E."/>
            <person name="Riano-Pachon D.M."/>
            <person name="Robert V."/>
            <person name="Roehrig J."/>
            <person name="Ruller R."/>
            <person name="Salamov A."/>
            <person name="Salih N.S."/>
            <person name="Samson R.A."/>
            <person name="Sandor E."/>
            <person name="Sanguinetti M."/>
            <person name="Schuetze T."/>
            <person name="Sepcic K."/>
            <person name="Shelest E."/>
            <person name="Sherlock G."/>
            <person name="Sophianopoulou V."/>
            <person name="Squina F.M."/>
            <person name="Sun H."/>
            <person name="Susca A."/>
            <person name="Todd R.B."/>
            <person name="Tsang A."/>
            <person name="Unkles S.E."/>
            <person name="van de Wiele N."/>
            <person name="van Rossen-Uffink D."/>
            <person name="Oliveira J.V."/>
            <person name="Vesth T.C."/>
            <person name="Visser J."/>
            <person name="Yu J.-H."/>
            <person name="Zhou M."/>
            <person name="Andersen M.R."/>
            <person name="Archer D.B."/>
            <person name="Baker S.E."/>
            <person name="Benoit I."/>
            <person name="Brakhage A.A."/>
            <person name="Braus G.H."/>
            <person name="Fischer R."/>
            <person name="Frisvad J.C."/>
            <person name="Goldman G.H."/>
            <person name="Houbraken J."/>
            <person name="Oakley B."/>
            <person name="Pocsi I."/>
            <person name="Scazzocchio C."/>
            <person name="Seiboth B."/>
            <person name="vanKuyk P.A."/>
            <person name="Wortman J."/>
            <person name="Dyer P.S."/>
            <person name="Grigoriev I.V."/>
        </authorList>
    </citation>
    <scope>NUCLEOTIDE SEQUENCE [LARGE SCALE GENOMIC DNA]</scope>
    <source>
        <strain evidence="6">CBS 506.65</strain>
    </source>
</reference>
<dbReference type="InterPro" id="IPR007527">
    <property type="entry name" value="Znf_SWIM"/>
</dbReference>
<dbReference type="GeneID" id="34616183"/>
<dbReference type="GO" id="GO:0061630">
    <property type="term" value="F:ubiquitin protein ligase activity"/>
    <property type="evidence" value="ECO:0007669"/>
    <property type="project" value="InterPro"/>
</dbReference>